<dbReference type="SMART" id="SM00710">
    <property type="entry name" value="PbH1"/>
    <property type="match status" value="8"/>
</dbReference>
<sequence length="447" mass="46196">MLAVLLVSGLVATLPDGPAPRSRPAPGPAENPLMAEGPPVLPEPGSGRSPAPSRADGPPCPTGQRVAASPVRAPLTVGPRGRFRTIQAAVDAATAGDTIEIAGGTYREVVTIRRSGRPGAPLTVRARAGERVTLDGRGALPATSGSARGLITLDGRQYVRLSGLTVTNSRRHGIYAGFASHVVVENSEVSYAADGGILIGDGSDVVLTCNRVHHNNAAARTGNIGAAANEGITLFNVRDFTIAYNRVYANDEEGIDVKNGTRGGAIHHNDVYGNNGPNVYVDGASDVRIHSNRIYGARGPTKAGIGLAVESGGTARGVDIYNNVIYGNPGGGVDFWIGHYADVQVFHNTIYRNGRAAIRAIGGAASDSAARGNIAYGNPLPRVPGFVLESNLTADPKFVDLTRGDVRLRRGSAAIDAGSRKTAPATDITGAARPAGVAPDLGAYEFR</sequence>
<keyword evidence="7" id="KW-1185">Reference proteome</keyword>
<feature type="domain" description="Right handed beta helix" evidence="5">
    <location>
        <begin position="151"/>
        <end position="298"/>
    </location>
</feature>
<dbReference type="InterPro" id="IPR059226">
    <property type="entry name" value="Choice_anch_Q_dom"/>
</dbReference>
<feature type="region of interest" description="Disordered" evidence="4">
    <location>
        <begin position="13"/>
        <end position="75"/>
    </location>
</feature>
<name>A0ABP6T2H8_9ACTN</name>
<dbReference type="PANTHER" id="PTHR40088:SF2">
    <property type="entry name" value="SECRETED SUGAR HYDROLASE"/>
    <property type="match status" value="1"/>
</dbReference>
<proteinExistence type="predicted"/>
<evidence type="ECO:0000313" key="7">
    <source>
        <dbReference type="Proteomes" id="UP001501676"/>
    </source>
</evidence>
<dbReference type="Proteomes" id="UP001501676">
    <property type="component" value="Unassembled WGS sequence"/>
</dbReference>
<dbReference type="Gene3D" id="2.160.20.10">
    <property type="entry name" value="Single-stranded right-handed beta-helix, Pectin lyase-like"/>
    <property type="match status" value="1"/>
</dbReference>
<dbReference type="InterPro" id="IPR012334">
    <property type="entry name" value="Pectin_lyas_fold"/>
</dbReference>
<evidence type="ECO:0000313" key="6">
    <source>
        <dbReference type="EMBL" id="GAA3390784.1"/>
    </source>
</evidence>
<dbReference type="InterPro" id="IPR052052">
    <property type="entry name" value="Polysaccharide_Lyase_9"/>
</dbReference>
<organism evidence="6 7">
    <name type="scientific">Cryptosporangium minutisporangium</name>
    <dbReference type="NCBI Taxonomy" id="113569"/>
    <lineage>
        <taxon>Bacteria</taxon>
        <taxon>Bacillati</taxon>
        <taxon>Actinomycetota</taxon>
        <taxon>Actinomycetes</taxon>
        <taxon>Cryptosporangiales</taxon>
        <taxon>Cryptosporangiaceae</taxon>
        <taxon>Cryptosporangium</taxon>
    </lineage>
</organism>
<dbReference type="Pfam" id="PF13229">
    <property type="entry name" value="Beta_helix"/>
    <property type="match status" value="1"/>
</dbReference>
<keyword evidence="2" id="KW-0964">Secreted</keyword>
<keyword evidence="3" id="KW-0732">Signal</keyword>
<dbReference type="InterPro" id="IPR011050">
    <property type="entry name" value="Pectin_lyase_fold/virulence"/>
</dbReference>
<dbReference type="InterPro" id="IPR006626">
    <property type="entry name" value="PbH1"/>
</dbReference>
<accession>A0ABP6T2H8</accession>
<evidence type="ECO:0000256" key="3">
    <source>
        <dbReference type="ARBA" id="ARBA00022729"/>
    </source>
</evidence>
<dbReference type="PANTHER" id="PTHR40088">
    <property type="entry name" value="PECTATE LYASE (EUROFUNG)"/>
    <property type="match status" value="1"/>
</dbReference>
<evidence type="ECO:0000256" key="1">
    <source>
        <dbReference type="ARBA" id="ARBA00004613"/>
    </source>
</evidence>
<protein>
    <recommendedName>
        <fullName evidence="5">Right handed beta helix domain-containing protein</fullName>
    </recommendedName>
</protein>
<evidence type="ECO:0000259" key="5">
    <source>
        <dbReference type="Pfam" id="PF13229"/>
    </source>
</evidence>
<gene>
    <name evidence="6" type="ORF">GCM10020369_46110</name>
</gene>
<dbReference type="EMBL" id="BAAAYN010000029">
    <property type="protein sequence ID" value="GAA3390784.1"/>
    <property type="molecule type" value="Genomic_DNA"/>
</dbReference>
<evidence type="ECO:0000256" key="2">
    <source>
        <dbReference type="ARBA" id="ARBA00022525"/>
    </source>
</evidence>
<dbReference type="NCBIfam" id="NF041518">
    <property type="entry name" value="choice_anch_Q"/>
    <property type="match status" value="1"/>
</dbReference>
<reference evidence="7" key="1">
    <citation type="journal article" date="2019" name="Int. J. Syst. Evol. Microbiol.">
        <title>The Global Catalogue of Microorganisms (GCM) 10K type strain sequencing project: providing services to taxonomists for standard genome sequencing and annotation.</title>
        <authorList>
            <consortium name="The Broad Institute Genomics Platform"/>
            <consortium name="The Broad Institute Genome Sequencing Center for Infectious Disease"/>
            <person name="Wu L."/>
            <person name="Ma J."/>
        </authorList>
    </citation>
    <scope>NUCLEOTIDE SEQUENCE [LARGE SCALE GENOMIC DNA]</scope>
    <source>
        <strain evidence="7">JCM 9458</strain>
    </source>
</reference>
<feature type="compositionally biased region" description="Pro residues" evidence="4">
    <location>
        <begin position="17"/>
        <end position="29"/>
    </location>
</feature>
<dbReference type="SUPFAM" id="SSF51126">
    <property type="entry name" value="Pectin lyase-like"/>
    <property type="match status" value="1"/>
</dbReference>
<dbReference type="InterPro" id="IPR039448">
    <property type="entry name" value="Beta_helix"/>
</dbReference>
<evidence type="ECO:0000256" key="4">
    <source>
        <dbReference type="SAM" id="MobiDB-lite"/>
    </source>
</evidence>
<comment type="subcellular location">
    <subcellularLocation>
        <location evidence="1">Secreted</location>
    </subcellularLocation>
</comment>
<comment type="caution">
    <text evidence="6">The sequence shown here is derived from an EMBL/GenBank/DDBJ whole genome shotgun (WGS) entry which is preliminary data.</text>
</comment>